<accession>A0A0G8BZF5</accession>
<organism evidence="1 2">
    <name type="scientific">Bacillus wiedmannii</name>
    <dbReference type="NCBI Taxonomy" id="1890302"/>
    <lineage>
        <taxon>Bacteria</taxon>
        <taxon>Bacillati</taxon>
        <taxon>Bacillota</taxon>
        <taxon>Bacilli</taxon>
        <taxon>Bacillales</taxon>
        <taxon>Bacillaceae</taxon>
        <taxon>Bacillus</taxon>
        <taxon>Bacillus cereus group</taxon>
    </lineage>
</organism>
<sequence>MSYNEKKDFVSHIMKVDGQQELFHHIAWKGDEKNGYVRFIIIST</sequence>
<gene>
    <name evidence="1" type="ORF">B4147_2101</name>
</gene>
<name>A0A0G8BZF5_9BACI</name>
<proteinExistence type="predicted"/>
<dbReference type="EMBL" id="LCYN01000031">
    <property type="protein sequence ID" value="KKZ92865.1"/>
    <property type="molecule type" value="Genomic_DNA"/>
</dbReference>
<evidence type="ECO:0000313" key="1">
    <source>
        <dbReference type="EMBL" id="KKZ92865.1"/>
    </source>
</evidence>
<dbReference type="Proteomes" id="UP000035350">
    <property type="component" value="Unassembled WGS sequence"/>
</dbReference>
<reference evidence="2" key="2">
    <citation type="submission" date="2015-04" db="EMBL/GenBank/DDBJ databases">
        <title>Draft Genome Sequences of Eight Spore-Forming Food Isolates of Bacillus cereus Genome sequencing.</title>
        <authorList>
            <person name="Krawcyk A.O."/>
            <person name="de Jong A."/>
            <person name="Eijlander R.T."/>
            <person name="Berendsen E.M."/>
            <person name="Holsappel S."/>
            <person name="Wells-Bennik M."/>
            <person name="Kuipers O.P."/>
        </authorList>
    </citation>
    <scope>NUCLEOTIDE SEQUENCE [LARGE SCALE GENOMIC DNA]</scope>
    <source>
        <strain evidence="2">B4147</strain>
    </source>
</reference>
<reference evidence="1 2" key="1">
    <citation type="journal article" date="2015" name="Genome Announc.">
        <title>Next-Generation Whole-Genome Sequencing of Eight Strains of Bacillus cereus, Isolated from Food.</title>
        <authorList>
            <person name="Krawczyk A.O."/>
            <person name="de Jong A."/>
            <person name="Eijlander R.T."/>
            <person name="Berendsen E.M."/>
            <person name="Holsappel S."/>
            <person name="Wells-Bennik M.H."/>
            <person name="Kuipers O.P."/>
        </authorList>
    </citation>
    <scope>NUCLEOTIDE SEQUENCE [LARGE SCALE GENOMIC DNA]</scope>
    <source>
        <strain evidence="1 2">B4147</strain>
    </source>
</reference>
<protein>
    <submittedName>
        <fullName evidence="1">Uncharacterized protein</fullName>
    </submittedName>
</protein>
<comment type="caution">
    <text evidence="1">The sequence shown here is derived from an EMBL/GenBank/DDBJ whole genome shotgun (WGS) entry which is preliminary data.</text>
</comment>
<evidence type="ECO:0000313" key="2">
    <source>
        <dbReference type="Proteomes" id="UP000035350"/>
    </source>
</evidence>
<dbReference type="AlphaFoldDB" id="A0A0G8BZF5"/>